<gene>
    <name evidence="2" type="ordered locus">Dret_0256</name>
</gene>
<keyword evidence="3" id="KW-1185">Reference proteome</keyword>
<dbReference type="InterPro" id="IPR041698">
    <property type="entry name" value="Methyltransf_25"/>
</dbReference>
<protein>
    <submittedName>
        <fullName evidence="2">Methyltransferase type 12</fullName>
    </submittedName>
</protein>
<dbReference type="InterPro" id="IPR029063">
    <property type="entry name" value="SAM-dependent_MTases_sf"/>
</dbReference>
<keyword evidence="2" id="KW-0808">Transferase</keyword>
<evidence type="ECO:0000259" key="1">
    <source>
        <dbReference type="Pfam" id="PF13649"/>
    </source>
</evidence>
<reference evidence="2 3" key="2">
    <citation type="journal article" date="2010" name="Stand. Genomic Sci.">
        <title>Complete genome sequence of Desulfohalobium retbaense type strain (HR(100)).</title>
        <authorList>
            <person name="Spring S."/>
            <person name="Nolan M."/>
            <person name="Lapidus A."/>
            <person name="Glavina Del Rio T."/>
            <person name="Copeland A."/>
            <person name="Tice H."/>
            <person name="Cheng J.F."/>
            <person name="Lucas S."/>
            <person name="Land M."/>
            <person name="Chen F."/>
            <person name="Bruce D."/>
            <person name="Goodwin L."/>
            <person name="Pitluck S."/>
            <person name="Ivanova N."/>
            <person name="Mavromatis K."/>
            <person name="Mikhailova N."/>
            <person name="Pati A."/>
            <person name="Chen A."/>
            <person name="Palaniappan K."/>
            <person name="Hauser L."/>
            <person name="Chang Y.J."/>
            <person name="Jeffries C.D."/>
            <person name="Munk C."/>
            <person name="Kiss H."/>
            <person name="Chain P."/>
            <person name="Han C."/>
            <person name="Brettin T."/>
            <person name="Detter J.C."/>
            <person name="Schuler E."/>
            <person name="Goker M."/>
            <person name="Rohde M."/>
            <person name="Bristow J."/>
            <person name="Eisen J.A."/>
            <person name="Markowitz V."/>
            <person name="Hugenholtz P."/>
            <person name="Kyrpides N.C."/>
            <person name="Klenk H.P."/>
        </authorList>
    </citation>
    <scope>NUCLEOTIDE SEQUENCE [LARGE SCALE GENOMIC DNA]</scope>
    <source>
        <strain evidence="2 3">DSM 5692</strain>
    </source>
</reference>
<dbReference type="EMBL" id="CP001734">
    <property type="protein sequence ID" value="ACV67558.1"/>
    <property type="molecule type" value="Genomic_DNA"/>
</dbReference>
<organism evidence="2 3">
    <name type="scientific">Desulfohalobium retbaense (strain ATCC 49708 / DSM 5692 / JCM 16813 / HR100)</name>
    <dbReference type="NCBI Taxonomy" id="485915"/>
    <lineage>
        <taxon>Bacteria</taxon>
        <taxon>Pseudomonadati</taxon>
        <taxon>Thermodesulfobacteriota</taxon>
        <taxon>Desulfovibrionia</taxon>
        <taxon>Desulfovibrionales</taxon>
        <taxon>Desulfohalobiaceae</taxon>
        <taxon>Desulfohalobium</taxon>
    </lineage>
</organism>
<evidence type="ECO:0000313" key="2">
    <source>
        <dbReference type="EMBL" id="ACV67558.1"/>
    </source>
</evidence>
<dbReference type="GO" id="GO:0008168">
    <property type="term" value="F:methyltransferase activity"/>
    <property type="evidence" value="ECO:0007669"/>
    <property type="project" value="UniProtKB-KW"/>
</dbReference>
<evidence type="ECO:0000313" key="3">
    <source>
        <dbReference type="Proteomes" id="UP000001052"/>
    </source>
</evidence>
<accession>C8WZT3</accession>
<dbReference type="HOGENOM" id="CLU_056435_5_3_7"/>
<reference evidence="3" key="1">
    <citation type="submission" date="2009-09" db="EMBL/GenBank/DDBJ databases">
        <title>The complete chromosome of Desulfohalobium retbaense DSM 5692.</title>
        <authorList>
            <consortium name="US DOE Joint Genome Institute (JGI-PGF)"/>
            <person name="Lucas S."/>
            <person name="Copeland A."/>
            <person name="Lapidus A."/>
            <person name="Glavina del Rio T."/>
            <person name="Dalin E."/>
            <person name="Tice H."/>
            <person name="Bruce D."/>
            <person name="Goodwin L."/>
            <person name="Pitluck S."/>
            <person name="Kyrpides N."/>
            <person name="Mavromatis K."/>
            <person name="Ivanova N."/>
            <person name="Mikhailova N."/>
            <person name="Munk A.C."/>
            <person name="Brettin T."/>
            <person name="Detter J.C."/>
            <person name="Han C."/>
            <person name="Tapia R."/>
            <person name="Larimer F."/>
            <person name="Land M."/>
            <person name="Hauser L."/>
            <person name="Markowitz V."/>
            <person name="Cheng J.-F."/>
            <person name="Hugenholtz P."/>
            <person name="Woyke T."/>
            <person name="Wu D."/>
            <person name="Spring S."/>
            <person name="Klenk H.-P."/>
            <person name="Eisen J.A."/>
        </authorList>
    </citation>
    <scope>NUCLEOTIDE SEQUENCE [LARGE SCALE GENOMIC DNA]</scope>
    <source>
        <strain evidence="3">DSM 5692</strain>
    </source>
</reference>
<dbReference type="Pfam" id="PF13649">
    <property type="entry name" value="Methyltransf_25"/>
    <property type="match status" value="1"/>
</dbReference>
<dbReference type="OrthoDB" id="5298787at2"/>
<sequence length="182" mass="20795">MDKDRTRWNDRYRNNPPPERVCALLPDHVPDGEGKTALDLAGGTGANAAFLADKGYQVYSVDIADAAIQRLQERGHPRIHPVQADLDTYRPPAERFDLVLTVRFLDRRLFPYLAEALVPGGVLLIHTLLDDPRRDCPQMTSNRDHLLRPNELVRSFSNLRIVFYREHFSDTECLASLVAYRD</sequence>
<dbReference type="CDD" id="cd02440">
    <property type="entry name" value="AdoMet_MTases"/>
    <property type="match status" value="1"/>
</dbReference>
<proteinExistence type="predicted"/>
<dbReference type="STRING" id="485915.Dret_0256"/>
<name>C8WZT3_DESRD</name>
<dbReference type="AlphaFoldDB" id="C8WZT3"/>
<feature type="domain" description="Methyltransferase" evidence="1">
    <location>
        <begin position="38"/>
        <end position="121"/>
    </location>
</feature>
<dbReference type="RefSeq" id="WP_015750717.1">
    <property type="nucleotide sequence ID" value="NC_013223.1"/>
</dbReference>
<dbReference type="eggNOG" id="COG2518">
    <property type="taxonomic scope" value="Bacteria"/>
</dbReference>
<dbReference type="Gene3D" id="3.40.50.150">
    <property type="entry name" value="Vaccinia Virus protein VP39"/>
    <property type="match status" value="1"/>
</dbReference>
<dbReference type="SUPFAM" id="SSF53335">
    <property type="entry name" value="S-adenosyl-L-methionine-dependent methyltransferases"/>
    <property type="match status" value="1"/>
</dbReference>
<dbReference type="Proteomes" id="UP000001052">
    <property type="component" value="Chromosome"/>
</dbReference>
<dbReference type="GO" id="GO:0032259">
    <property type="term" value="P:methylation"/>
    <property type="evidence" value="ECO:0007669"/>
    <property type="project" value="UniProtKB-KW"/>
</dbReference>
<dbReference type="KEGG" id="drt:Dret_0256"/>
<keyword evidence="2" id="KW-0489">Methyltransferase</keyword>